<keyword evidence="2 4" id="KW-0378">Hydrolase</keyword>
<dbReference type="AlphaFoldDB" id="A0AA36NE31"/>
<dbReference type="GO" id="GO:0000272">
    <property type="term" value="P:polysaccharide catabolic process"/>
    <property type="evidence" value="ECO:0007669"/>
    <property type="project" value="InterPro"/>
</dbReference>
<keyword evidence="6" id="KW-0732">Signal</keyword>
<comment type="similarity">
    <text evidence="1 4">Belongs to the glycosyl hydrolase 5 (cellulase A) family.</text>
</comment>
<keyword evidence="9" id="KW-1185">Reference proteome</keyword>
<evidence type="ECO:0000256" key="6">
    <source>
        <dbReference type="SAM" id="SignalP"/>
    </source>
</evidence>
<evidence type="ECO:0000256" key="2">
    <source>
        <dbReference type="ARBA" id="ARBA00022801"/>
    </source>
</evidence>
<feature type="transmembrane region" description="Helical" evidence="5">
    <location>
        <begin position="441"/>
        <end position="460"/>
    </location>
</feature>
<dbReference type="Proteomes" id="UP001178507">
    <property type="component" value="Unassembled WGS sequence"/>
</dbReference>
<protein>
    <recommendedName>
        <fullName evidence="7">Glycoside hydrolase family 5 domain-containing protein</fullName>
    </recommendedName>
</protein>
<evidence type="ECO:0000256" key="4">
    <source>
        <dbReference type="RuleBase" id="RU361153"/>
    </source>
</evidence>
<dbReference type="EMBL" id="CAUJNA010003469">
    <property type="protein sequence ID" value="CAJ1402829.1"/>
    <property type="molecule type" value="Genomic_DNA"/>
</dbReference>
<evidence type="ECO:0000313" key="8">
    <source>
        <dbReference type="EMBL" id="CAJ1402829.1"/>
    </source>
</evidence>
<dbReference type="GO" id="GO:0004553">
    <property type="term" value="F:hydrolase activity, hydrolyzing O-glycosyl compounds"/>
    <property type="evidence" value="ECO:0007669"/>
    <property type="project" value="InterPro"/>
</dbReference>
<feature type="chain" id="PRO_5041425250" description="Glycoside hydrolase family 5 domain-containing protein" evidence="6">
    <location>
        <begin position="18"/>
        <end position="560"/>
    </location>
</feature>
<dbReference type="PANTHER" id="PTHR31263">
    <property type="entry name" value="CELLULASE FAMILY PROTEIN (AFU_ORTHOLOGUE AFUA_5G14560)"/>
    <property type="match status" value="1"/>
</dbReference>
<feature type="transmembrane region" description="Helical" evidence="5">
    <location>
        <begin position="280"/>
        <end position="297"/>
    </location>
</feature>
<feature type="domain" description="Glycoside hydrolase family 5" evidence="7">
    <location>
        <begin position="39"/>
        <end position="274"/>
    </location>
</feature>
<evidence type="ECO:0000256" key="3">
    <source>
        <dbReference type="ARBA" id="ARBA00023295"/>
    </source>
</evidence>
<dbReference type="Pfam" id="PF00150">
    <property type="entry name" value="Cellulase"/>
    <property type="match status" value="1"/>
</dbReference>
<evidence type="ECO:0000313" key="9">
    <source>
        <dbReference type="Proteomes" id="UP001178507"/>
    </source>
</evidence>
<feature type="signal peptide" evidence="6">
    <location>
        <begin position="1"/>
        <end position="17"/>
    </location>
</feature>
<dbReference type="SUPFAM" id="SSF51445">
    <property type="entry name" value="(Trans)glycosidases"/>
    <property type="match status" value="1"/>
</dbReference>
<evidence type="ECO:0000259" key="7">
    <source>
        <dbReference type="Pfam" id="PF00150"/>
    </source>
</evidence>
<keyword evidence="5" id="KW-1133">Transmembrane helix</keyword>
<reference evidence="8" key="1">
    <citation type="submission" date="2023-08" db="EMBL/GenBank/DDBJ databases">
        <authorList>
            <person name="Chen Y."/>
            <person name="Shah S."/>
            <person name="Dougan E. K."/>
            <person name="Thang M."/>
            <person name="Chan C."/>
        </authorList>
    </citation>
    <scope>NUCLEOTIDE SEQUENCE</scope>
</reference>
<dbReference type="PANTHER" id="PTHR31263:SF0">
    <property type="entry name" value="CELLULASE FAMILY PROTEIN (AFU_ORTHOLOGUE AFUA_5G14560)"/>
    <property type="match status" value="1"/>
</dbReference>
<dbReference type="InterPro" id="IPR001547">
    <property type="entry name" value="Glyco_hydro_5"/>
</dbReference>
<feature type="transmembrane region" description="Helical" evidence="5">
    <location>
        <begin position="366"/>
        <end position="392"/>
    </location>
</feature>
<name>A0AA36NE31_9DINO</name>
<dbReference type="InterPro" id="IPR017853">
    <property type="entry name" value="GH"/>
</dbReference>
<accession>A0AA36NE31</accession>
<comment type="caution">
    <text evidence="8">The sequence shown here is derived from an EMBL/GenBank/DDBJ whole genome shotgun (WGS) entry which is preliminary data.</text>
</comment>
<dbReference type="Gene3D" id="3.20.20.80">
    <property type="entry name" value="Glycosidases"/>
    <property type="match status" value="2"/>
</dbReference>
<proteinExistence type="inferred from homology"/>
<gene>
    <name evidence="8" type="ORF">EVOR1521_LOCUS25621</name>
</gene>
<keyword evidence="5" id="KW-0472">Membrane</keyword>
<organism evidence="8 9">
    <name type="scientific">Effrenium voratum</name>
    <dbReference type="NCBI Taxonomy" id="2562239"/>
    <lineage>
        <taxon>Eukaryota</taxon>
        <taxon>Sar</taxon>
        <taxon>Alveolata</taxon>
        <taxon>Dinophyceae</taxon>
        <taxon>Suessiales</taxon>
        <taxon>Symbiodiniaceae</taxon>
        <taxon>Effrenium</taxon>
    </lineage>
</organism>
<keyword evidence="5" id="KW-0812">Transmembrane</keyword>
<sequence>MAALRCALLSVAGIALAAEEYQRKLPAFPLRTSGRFIVDANGTRVRLHCVNWYGAHLPQMVANGMNYRSPGDIAKTITASSFNCVRLPFSLDMLGNFTVPQPKVSLAACPELQDSSPLEIFDATVLELTKHGVMVILNNHISTRMWCCSSSDGEGLWYTAKYPEDAWLDAMGFMAKRYQDNPLVMGFDLRNEIRPSGLMWPHWGTGGKTDWAKAAVSGAQRVLDSNANMLIIISGLYFSIFLCQVPTYPVHTEVPLLGRTVYTAHEYNWFNFHLAARKSIEVYMVIVAAAFPMSWLCRQRCVGQRCQRCRCRCRAFRCERCSSRCSVFREIEPCWEFSVAALLAALFALSLKILPRFLQSCDFNGFLVAITCGFLTPICALVSAVLWMRAAFLVIAGRMERSEALQLEMSAAVALRGESPRRDNHCSFQPQRHAKRCRSMTCFLAIVILITFGALGYVWVEFGRYQAFEQELDFKWGFLLSAPSPVPVWLGEFGENQESLWWHHMIRYLQERDVDFAYWSVNGEKYTGVPESFGLFMEDFVTVRHPWKLAQLQSVTNRSD</sequence>
<feature type="transmembrane region" description="Helical" evidence="5">
    <location>
        <begin position="334"/>
        <end position="354"/>
    </location>
</feature>
<evidence type="ECO:0000256" key="5">
    <source>
        <dbReference type="SAM" id="Phobius"/>
    </source>
</evidence>
<keyword evidence="3 4" id="KW-0326">Glycosidase</keyword>
<evidence type="ECO:0000256" key="1">
    <source>
        <dbReference type="ARBA" id="ARBA00005641"/>
    </source>
</evidence>